<proteinExistence type="predicted"/>
<evidence type="ECO:0000313" key="3">
    <source>
        <dbReference type="Proteomes" id="UP000199074"/>
    </source>
</evidence>
<dbReference type="PANTHER" id="PTHR38590">
    <property type="entry name" value="BLL0828 PROTEIN"/>
    <property type="match status" value="1"/>
</dbReference>
<dbReference type="InterPro" id="IPR007569">
    <property type="entry name" value="DUF559"/>
</dbReference>
<dbReference type="PANTHER" id="PTHR38590:SF1">
    <property type="entry name" value="BLL0828 PROTEIN"/>
    <property type="match status" value="1"/>
</dbReference>
<dbReference type="SUPFAM" id="SSF52980">
    <property type="entry name" value="Restriction endonuclease-like"/>
    <property type="match status" value="1"/>
</dbReference>
<keyword evidence="2" id="KW-0540">Nuclease</keyword>
<dbReference type="STRING" id="429728.SAMN05216456_2208"/>
<keyword evidence="2" id="KW-0378">Hydrolase</keyword>
<accession>A0A1I7NM36</accession>
<name>A0A1I7NM36_9HYPH</name>
<dbReference type="RefSeq" id="WP_092424489.1">
    <property type="nucleotide sequence ID" value="NZ_FPCK01000002.1"/>
</dbReference>
<reference evidence="2 3" key="1">
    <citation type="submission" date="2016-10" db="EMBL/GenBank/DDBJ databases">
        <authorList>
            <person name="de Groot N.N."/>
        </authorList>
    </citation>
    <scope>NUCLEOTIDE SEQUENCE [LARGE SCALE GENOMIC DNA]</scope>
    <source>
        <strain evidence="2 3">IPL20</strain>
    </source>
</reference>
<dbReference type="InterPro" id="IPR047216">
    <property type="entry name" value="Endonuclease_DUF559_bact"/>
</dbReference>
<dbReference type="InterPro" id="IPR011335">
    <property type="entry name" value="Restrct_endonuc-II-like"/>
</dbReference>
<dbReference type="Gene3D" id="3.40.960.10">
    <property type="entry name" value="VSR Endonuclease"/>
    <property type="match status" value="1"/>
</dbReference>
<feature type="domain" description="DUF559" evidence="1">
    <location>
        <begin position="59"/>
        <end position="163"/>
    </location>
</feature>
<organism evidence="2 3">
    <name type="scientific">Devosia crocina</name>
    <dbReference type="NCBI Taxonomy" id="429728"/>
    <lineage>
        <taxon>Bacteria</taxon>
        <taxon>Pseudomonadati</taxon>
        <taxon>Pseudomonadota</taxon>
        <taxon>Alphaproteobacteria</taxon>
        <taxon>Hyphomicrobiales</taxon>
        <taxon>Devosiaceae</taxon>
        <taxon>Devosia</taxon>
    </lineage>
</organism>
<sequence>MADQETPSSDAARLLLPRGEKGAAVFAKNVTSFTGPPSPLVGEGAQRADEGALSASSKLLHHAREMRREPTEAEARLWLMLRDRRFDEFKFRRQVPIGPFIADFVCYGAKLIVEADGSQHAESAADSVRDAELRRRGFHLIRFWNNDILARPDEVMDALWTALHEERS</sequence>
<dbReference type="Proteomes" id="UP000199074">
    <property type="component" value="Unassembled WGS sequence"/>
</dbReference>
<evidence type="ECO:0000259" key="1">
    <source>
        <dbReference type="Pfam" id="PF04480"/>
    </source>
</evidence>
<dbReference type="Pfam" id="PF04480">
    <property type="entry name" value="DUF559"/>
    <property type="match status" value="1"/>
</dbReference>
<evidence type="ECO:0000313" key="2">
    <source>
        <dbReference type="EMBL" id="SFV35689.1"/>
    </source>
</evidence>
<keyword evidence="3" id="KW-1185">Reference proteome</keyword>
<protein>
    <submittedName>
        <fullName evidence="2">Very-short-patch-repair endonuclease</fullName>
    </submittedName>
</protein>
<dbReference type="AlphaFoldDB" id="A0A1I7NM36"/>
<dbReference type="EMBL" id="FPCK01000002">
    <property type="protein sequence ID" value="SFV35689.1"/>
    <property type="molecule type" value="Genomic_DNA"/>
</dbReference>
<dbReference type="CDD" id="cd01038">
    <property type="entry name" value="Endonuclease_DUF559"/>
    <property type="match status" value="1"/>
</dbReference>
<keyword evidence="2" id="KW-0255">Endonuclease</keyword>
<gene>
    <name evidence="2" type="ORF">SAMN05216456_2208</name>
</gene>
<dbReference type="OrthoDB" id="9798754at2"/>
<dbReference type="GO" id="GO:0004519">
    <property type="term" value="F:endonuclease activity"/>
    <property type="evidence" value="ECO:0007669"/>
    <property type="project" value="UniProtKB-KW"/>
</dbReference>